<dbReference type="CDD" id="cd05276">
    <property type="entry name" value="p53_inducible_oxidoreductase"/>
    <property type="match status" value="1"/>
</dbReference>
<protein>
    <submittedName>
        <fullName evidence="4">NADPH2:quinone reductase</fullName>
        <ecNumber evidence="4">1.6.5.5</ecNumber>
    </submittedName>
</protein>
<evidence type="ECO:0000256" key="1">
    <source>
        <dbReference type="ARBA" id="ARBA00022857"/>
    </source>
</evidence>
<reference evidence="4 5" key="1">
    <citation type="submission" date="2020-08" db="EMBL/GenBank/DDBJ databases">
        <title>Genomic Encyclopedia of Type Strains, Phase IV (KMG-IV): sequencing the most valuable type-strain genomes for metagenomic binning, comparative biology and taxonomic classification.</title>
        <authorList>
            <person name="Goeker M."/>
        </authorList>
    </citation>
    <scope>NUCLEOTIDE SEQUENCE [LARGE SCALE GENOMIC DNA]</scope>
    <source>
        <strain evidence="4 5">DSM 102238</strain>
    </source>
</reference>
<feature type="domain" description="Enoyl reductase (ER)" evidence="3">
    <location>
        <begin position="16"/>
        <end position="328"/>
    </location>
</feature>
<accession>A0A7W6EFV0</accession>
<evidence type="ECO:0000313" key="4">
    <source>
        <dbReference type="EMBL" id="MBB3997453.1"/>
    </source>
</evidence>
<organism evidence="4 5">
    <name type="scientific">Aureimonas pseudogalii</name>
    <dbReference type="NCBI Taxonomy" id="1744844"/>
    <lineage>
        <taxon>Bacteria</taxon>
        <taxon>Pseudomonadati</taxon>
        <taxon>Pseudomonadota</taxon>
        <taxon>Alphaproteobacteria</taxon>
        <taxon>Hyphomicrobiales</taxon>
        <taxon>Aurantimonadaceae</taxon>
        <taxon>Aureimonas</taxon>
    </lineage>
</organism>
<dbReference type="EC" id="1.6.5.5" evidence="4"/>
<dbReference type="PANTHER" id="PTHR48106:SF8">
    <property type="entry name" value="OS02G0805600 PROTEIN"/>
    <property type="match status" value="1"/>
</dbReference>
<dbReference type="SUPFAM" id="SSF51735">
    <property type="entry name" value="NAD(P)-binding Rossmann-fold domains"/>
    <property type="match status" value="1"/>
</dbReference>
<keyword evidence="5" id="KW-1185">Reference proteome</keyword>
<dbReference type="InterPro" id="IPR013149">
    <property type="entry name" value="ADH-like_C"/>
</dbReference>
<dbReference type="NCBIfam" id="TIGR02824">
    <property type="entry name" value="quinone_pig3"/>
    <property type="match status" value="1"/>
</dbReference>
<dbReference type="GO" id="GO:0070402">
    <property type="term" value="F:NADPH binding"/>
    <property type="evidence" value="ECO:0007669"/>
    <property type="project" value="TreeGrafter"/>
</dbReference>
<gene>
    <name evidence="4" type="ORF">GGR04_001274</name>
</gene>
<comment type="caution">
    <text evidence="4">The sequence shown here is derived from an EMBL/GenBank/DDBJ whole genome shotgun (WGS) entry which is preliminary data.</text>
</comment>
<keyword evidence="1" id="KW-0521">NADP</keyword>
<dbReference type="RefSeq" id="WP_183198912.1">
    <property type="nucleotide sequence ID" value="NZ_JACIEK010000001.1"/>
</dbReference>
<dbReference type="EMBL" id="JACIEK010000001">
    <property type="protein sequence ID" value="MBB3997453.1"/>
    <property type="molecule type" value="Genomic_DNA"/>
</dbReference>
<name>A0A7W6EFV0_9HYPH</name>
<dbReference type="InterPro" id="IPR014189">
    <property type="entry name" value="Quinone_OxRdtase_PIG3"/>
</dbReference>
<dbReference type="InterPro" id="IPR036291">
    <property type="entry name" value="NAD(P)-bd_dom_sf"/>
</dbReference>
<dbReference type="Gene3D" id="3.40.50.720">
    <property type="entry name" value="NAD(P)-binding Rossmann-like Domain"/>
    <property type="match status" value="1"/>
</dbReference>
<dbReference type="Pfam" id="PF00107">
    <property type="entry name" value="ADH_zinc_N"/>
    <property type="match status" value="1"/>
</dbReference>
<dbReference type="AlphaFoldDB" id="A0A7W6EFV0"/>
<dbReference type="InterPro" id="IPR013154">
    <property type="entry name" value="ADH-like_N"/>
</dbReference>
<dbReference type="InterPro" id="IPR020843">
    <property type="entry name" value="ER"/>
</dbReference>
<dbReference type="Pfam" id="PF08240">
    <property type="entry name" value="ADH_N"/>
    <property type="match status" value="1"/>
</dbReference>
<dbReference type="InterPro" id="IPR011032">
    <property type="entry name" value="GroES-like_sf"/>
</dbReference>
<dbReference type="PANTHER" id="PTHR48106">
    <property type="entry name" value="QUINONE OXIDOREDUCTASE PIG3-RELATED"/>
    <property type="match status" value="1"/>
</dbReference>
<dbReference type="Gene3D" id="3.90.180.10">
    <property type="entry name" value="Medium-chain alcohol dehydrogenases, catalytic domain"/>
    <property type="match status" value="1"/>
</dbReference>
<proteinExistence type="predicted"/>
<evidence type="ECO:0000259" key="3">
    <source>
        <dbReference type="SMART" id="SM00829"/>
    </source>
</evidence>
<evidence type="ECO:0000313" key="5">
    <source>
        <dbReference type="Proteomes" id="UP000542776"/>
    </source>
</evidence>
<dbReference type="SMART" id="SM00829">
    <property type="entry name" value="PKS_ER"/>
    <property type="match status" value="1"/>
</dbReference>
<dbReference type="Proteomes" id="UP000542776">
    <property type="component" value="Unassembled WGS sequence"/>
</dbReference>
<evidence type="ECO:0000256" key="2">
    <source>
        <dbReference type="ARBA" id="ARBA00023002"/>
    </source>
</evidence>
<dbReference type="GO" id="GO:0003960">
    <property type="term" value="F:quinone reductase (NADPH) activity"/>
    <property type="evidence" value="ECO:0007669"/>
    <property type="project" value="UniProtKB-EC"/>
</dbReference>
<dbReference type="SUPFAM" id="SSF50129">
    <property type="entry name" value="GroES-like"/>
    <property type="match status" value="1"/>
</dbReference>
<keyword evidence="2 4" id="KW-0560">Oxidoreductase</keyword>
<sequence length="332" mass="35056">MTLPTTMTVIVLDGHGGPDVLKPAERPVPRPGPGEVLIAVRAAGVNRPDVLQRKGVYPPPPGAPDWPGLEVAGEIAVVGEGVEDWREGDAAVALIAGGGYAEYALAPAGSVLPLPRGLDFVHGAAIPETFFTVWSNVFQRGRLAAGETFLVHGGTSGIGTTAIQLAHAFGAHVATTVGSPDKAEAARRLGADLAIDYRREDFVERLKDWQDGRGVDLTLDMVGGDYAARNLKVAAPDGRIVQIATLRGAKAEIPLDLVMTKRLVLTGSTLRARDVAFKAGVAAALREHVWPLIEAGRVRPLVDTTYKLGDAAEAHRHMDVDHIGKIVLDLSS</sequence>